<evidence type="ECO:0000259" key="1">
    <source>
        <dbReference type="Pfam" id="PF13966"/>
    </source>
</evidence>
<sequence length="406" mass="46401">YFFIDSADTCLSPFFRLQKSDSIRILGLDFTSYGISASVWVSVLEELKQHVREAQEYDLPLLERRYLAQTVFCGRAWYVCHVVQPPLRVTRSMQSLLGSFFWSGGTELVCRAALGQPRNSGGFAFPSVSVRCRLLALRFLLRLLHGDECPARDLACYFLGTKIRYLLPEARLNSAPQVLNVPAFYSTAVAFYRHAQQVCPDVDILESRVVDLTAALLLPLVPPARLARSSRVSWSAITASFLPGHLRDFMWRLGWRVLPTRDRLERWGMVPSSTCPNCPLQESNQHVLQQCVIARVFWRAVNTGFRGLGVNRFVTSGRCSRSRFARLLIAAGAFCLWRNRCEAVAAGQRRRALFPILERLYSELLSFLSEELFFLGEEEFLRQWSCRFLSVINGRVRLAFHLAWFL</sequence>
<feature type="domain" description="Reverse transcriptase zinc-binding" evidence="1">
    <location>
        <begin position="234"/>
        <end position="298"/>
    </location>
</feature>
<feature type="non-terminal residue" evidence="2">
    <location>
        <position position="1"/>
    </location>
</feature>
<reference evidence="2" key="2">
    <citation type="journal article" date="2015" name="J. Proteomics">
        <title>Sexual differences in the sialomes of the zebra tick, Rhipicephalus pulchellus.</title>
        <authorList>
            <person name="Tan A.W."/>
            <person name="Francischetti I.M."/>
            <person name="Slovak M."/>
            <person name="Kini R.M."/>
            <person name="Ribeiro J.M."/>
        </authorList>
    </citation>
    <scope>NUCLEOTIDE SEQUENCE</scope>
    <source>
        <tissue evidence="2">Salivary gland</tissue>
    </source>
</reference>
<protein>
    <submittedName>
        <fullName evidence="2">Putative tick transposon</fullName>
    </submittedName>
</protein>
<organism evidence="2">
    <name type="scientific">Rhipicephalus pulchellus</name>
    <name type="common">Yellow backed tick</name>
    <name type="synonym">Dermacentor pulchellus</name>
    <dbReference type="NCBI Taxonomy" id="72859"/>
    <lineage>
        <taxon>Eukaryota</taxon>
        <taxon>Metazoa</taxon>
        <taxon>Ecdysozoa</taxon>
        <taxon>Arthropoda</taxon>
        <taxon>Chelicerata</taxon>
        <taxon>Arachnida</taxon>
        <taxon>Acari</taxon>
        <taxon>Parasitiformes</taxon>
        <taxon>Ixodida</taxon>
        <taxon>Ixodoidea</taxon>
        <taxon>Ixodidae</taxon>
        <taxon>Rhipicephalinae</taxon>
        <taxon>Rhipicephalus</taxon>
        <taxon>Rhipicephalus</taxon>
    </lineage>
</organism>
<evidence type="ECO:0000313" key="2">
    <source>
        <dbReference type="EMBL" id="JAA64299.1"/>
    </source>
</evidence>
<dbReference type="AlphaFoldDB" id="L7MM41"/>
<proteinExistence type="evidence at transcript level"/>
<dbReference type="Pfam" id="PF13966">
    <property type="entry name" value="zf-RVT"/>
    <property type="match status" value="1"/>
</dbReference>
<name>L7MM41_RHIPC</name>
<dbReference type="InterPro" id="IPR026960">
    <property type="entry name" value="RVT-Znf"/>
</dbReference>
<reference evidence="2" key="1">
    <citation type="submission" date="2012-11" db="EMBL/GenBank/DDBJ databases">
        <authorList>
            <person name="Lucero-Rivera Y.E."/>
            <person name="Tovar-Ramirez D."/>
        </authorList>
    </citation>
    <scope>NUCLEOTIDE SEQUENCE</scope>
    <source>
        <tissue evidence="2">Salivary gland</tissue>
    </source>
</reference>
<dbReference type="EMBL" id="GACK01000735">
    <property type="protein sequence ID" value="JAA64299.1"/>
    <property type="molecule type" value="mRNA"/>
</dbReference>
<accession>L7MM41</accession>